<feature type="region of interest" description="Disordered" evidence="1">
    <location>
        <begin position="235"/>
        <end position="278"/>
    </location>
</feature>
<accession>A0ABQ3XVJ0</accession>
<evidence type="ECO:0000256" key="2">
    <source>
        <dbReference type="SAM" id="Phobius"/>
    </source>
</evidence>
<dbReference type="InterPro" id="IPR011646">
    <property type="entry name" value="KAP_P-loop"/>
</dbReference>
<keyword evidence="5" id="KW-1185">Reference proteome</keyword>
<proteinExistence type="predicted"/>
<dbReference type="SUPFAM" id="SSF52540">
    <property type="entry name" value="P-loop containing nucleoside triphosphate hydrolases"/>
    <property type="match status" value="1"/>
</dbReference>
<evidence type="ECO:0000313" key="5">
    <source>
        <dbReference type="Proteomes" id="UP000609879"/>
    </source>
</evidence>
<dbReference type="EMBL" id="BOMI01000005">
    <property type="protein sequence ID" value="GID71758.1"/>
    <property type="molecule type" value="Genomic_DNA"/>
</dbReference>
<dbReference type="InterPro" id="IPR027417">
    <property type="entry name" value="P-loop_NTPase"/>
</dbReference>
<sequence>MVDADLAAAKRLVQFAQGLPLLLSLIGTQARSEGSLLSVADSGASGSGVFDSVYEMLPPAQQRLLRVLGALSTPVFETGLAAAMAGYDTASAAAELRALAHARLINEIGPDRYHLSELILQFAAERLRATEPEAERRSVTERMVQWMSISTGFEPDMPIARDFWTADDALGYAPYADAIAAFVRHRGTRPPLTIGVTAPWGAGKTSLMRMVQERLDPRADRDRWTATPLRLSDDARRSLRPKRGAADEPVTNRELLARTTEPVPDTDDLDVQPPHSRRIPDDEWRPTVWFNPWMYQSGEQIWAGLAYEIITQVTGRLKPADRERFWLALNLRRVDRQALRRRIYQQLAERFLPWLLWLGLAVAIALIGVLVAIVVPPAADALRAVSAGLASVGGATFVAGSVVAALRFLRSRAAVPFGPLLQVPNPVQAAAGQAGAGMKGAYPDLVPDPRYESRLGFLHLVQTDMRRVLDLVATERRPLVVFVDDLDRCSPGTVVQVIEAINLFLAGEFPHCVFVVAMEPAVVAAHVEAVYKDLASQPAAPTLGWRFLEKIVQLPLSLPPPDPDRQRSRYMTALLDQPRGSVPPATAEPAASPPVTPPLDSAEEPSASPSSPPAEAPGAGAADDAGRAARVRLLEIAIRRRSPVTDTLAAAALQAQKEVLPEAGDNLLPETSEAANRVLVGLYSDDEARTAIVAGVPGLDSDNPREIKRFVNLFRFYRFVVQQQQLQGLPPVSGAEIAKLAAFAIRWPHLLAEAARGNLGRWEQGDVAGAPILPTPLLNFLRTEPRIGAAGERLL</sequence>
<feature type="compositionally biased region" description="Low complexity" evidence="1">
    <location>
        <begin position="598"/>
        <end position="609"/>
    </location>
</feature>
<dbReference type="InterPro" id="IPR052754">
    <property type="entry name" value="NTPase_KAP_P-loop"/>
</dbReference>
<feature type="domain" description="KAP NTPase" evidence="3">
    <location>
        <begin position="172"/>
        <end position="716"/>
    </location>
</feature>
<evidence type="ECO:0000259" key="3">
    <source>
        <dbReference type="Pfam" id="PF07693"/>
    </source>
</evidence>
<feature type="transmembrane region" description="Helical" evidence="2">
    <location>
        <begin position="351"/>
        <end position="375"/>
    </location>
</feature>
<keyword evidence="2" id="KW-0472">Membrane</keyword>
<dbReference type="PANTHER" id="PTHR22674:SF6">
    <property type="entry name" value="NTPASE KAP FAMILY P-LOOP DOMAIN-CONTAINING PROTEIN 1"/>
    <property type="match status" value="1"/>
</dbReference>
<reference evidence="4 5" key="1">
    <citation type="submission" date="2021-01" db="EMBL/GenBank/DDBJ databases">
        <title>Whole genome shotgun sequence of Actinoplanes deccanensis NBRC 13994.</title>
        <authorList>
            <person name="Komaki H."/>
            <person name="Tamura T."/>
        </authorList>
    </citation>
    <scope>NUCLEOTIDE SEQUENCE [LARGE SCALE GENOMIC DNA]</scope>
    <source>
        <strain evidence="4 5">NBRC 13994</strain>
    </source>
</reference>
<evidence type="ECO:0000256" key="1">
    <source>
        <dbReference type="SAM" id="MobiDB-lite"/>
    </source>
</evidence>
<organism evidence="4 5">
    <name type="scientific">Paractinoplanes deccanensis</name>
    <dbReference type="NCBI Taxonomy" id="113561"/>
    <lineage>
        <taxon>Bacteria</taxon>
        <taxon>Bacillati</taxon>
        <taxon>Actinomycetota</taxon>
        <taxon>Actinomycetes</taxon>
        <taxon>Micromonosporales</taxon>
        <taxon>Micromonosporaceae</taxon>
        <taxon>Paractinoplanes</taxon>
    </lineage>
</organism>
<keyword evidence="2" id="KW-1133">Transmembrane helix</keyword>
<dbReference type="Pfam" id="PF07693">
    <property type="entry name" value="KAP_NTPase"/>
    <property type="match status" value="1"/>
</dbReference>
<feature type="region of interest" description="Disordered" evidence="1">
    <location>
        <begin position="577"/>
        <end position="624"/>
    </location>
</feature>
<evidence type="ECO:0000313" key="4">
    <source>
        <dbReference type="EMBL" id="GID71758.1"/>
    </source>
</evidence>
<keyword evidence="2" id="KW-0812">Transmembrane</keyword>
<dbReference type="Proteomes" id="UP000609879">
    <property type="component" value="Unassembled WGS sequence"/>
</dbReference>
<dbReference type="PANTHER" id="PTHR22674">
    <property type="entry name" value="NTPASE, KAP FAMILY P-LOOP DOMAIN-CONTAINING 1"/>
    <property type="match status" value="1"/>
</dbReference>
<protein>
    <recommendedName>
        <fullName evidence="3">KAP NTPase domain-containing protein</fullName>
    </recommendedName>
</protein>
<name>A0ABQ3XVJ0_9ACTN</name>
<feature type="transmembrane region" description="Helical" evidence="2">
    <location>
        <begin position="387"/>
        <end position="409"/>
    </location>
</feature>
<gene>
    <name evidence="4" type="ORF">Ade02nite_03990</name>
</gene>
<comment type="caution">
    <text evidence="4">The sequence shown here is derived from an EMBL/GenBank/DDBJ whole genome shotgun (WGS) entry which is preliminary data.</text>
</comment>